<accession>A0A449IHL8</accession>
<dbReference type="EMBL" id="CAACYJ010000025">
    <property type="protein sequence ID" value="VFB18978.1"/>
    <property type="molecule type" value="Genomic_DNA"/>
</dbReference>
<protein>
    <submittedName>
        <fullName evidence="2">Uncharacterized protein</fullName>
    </submittedName>
</protein>
<evidence type="ECO:0000313" key="2">
    <source>
        <dbReference type="EMBL" id="VFB18978.1"/>
    </source>
</evidence>
<organism evidence="2 3">
    <name type="scientific">Pseudomonas fragi</name>
    <dbReference type="NCBI Taxonomy" id="296"/>
    <lineage>
        <taxon>Bacteria</taxon>
        <taxon>Pseudomonadati</taxon>
        <taxon>Pseudomonadota</taxon>
        <taxon>Gammaproteobacteria</taxon>
        <taxon>Pseudomonadales</taxon>
        <taxon>Pseudomonadaceae</taxon>
        <taxon>Pseudomonas</taxon>
    </lineage>
</organism>
<evidence type="ECO:0000313" key="3">
    <source>
        <dbReference type="Proteomes" id="UP000330809"/>
    </source>
</evidence>
<feature type="region of interest" description="Disordered" evidence="1">
    <location>
        <begin position="16"/>
        <end position="47"/>
    </location>
</feature>
<dbReference type="Proteomes" id="UP000330809">
    <property type="component" value="Unassembled WGS sequence"/>
</dbReference>
<sequence>MKPGGWLHRLAAHSLATGRIRNRNETRPPLFSSKDDSQSGHSAMSRT</sequence>
<dbReference type="AlphaFoldDB" id="A0A449IHL8"/>
<gene>
    <name evidence="2" type="ORF">NCTC10754_01547</name>
</gene>
<reference evidence="2 3" key="1">
    <citation type="submission" date="2019-02" db="EMBL/GenBank/DDBJ databases">
        <authorList>
            <consortium name="Pathogen Informatics"/>
        </authorList>
    </citation>
    <scope>NUCLEOTIDE SEQUENCE [LARGE SCALE GENOMIC DNA]</scope>
    <source>
        <strain evidence="2 3">3012STDY7103891</strain>
    </source>
</reference>
<evidence type="ECO:0000256" key="1">
    <source>
        <dbReference type="SAM" id="MobiDB-lite"/>
    </source>
</evidence>
<name>A0A449IHL8_PSEFR</name>
<proteinExistence type="predicted"/>